<feature type="region of interest" description="Disordered" evidence="1">
    <location>
        <begin position="28"/>
        <end position="144"/>
    </location>
</feature>
<name>A0A6G4XV82_9ACTN</name>
<keyword evidence="5" id="KW-1185">Reference proteome</keyword>
<dbReference type="GO" id="GO:0004674">
    <property type="term" value="F:protein serine/threonine kinase activity"/>
    <property type="evidence" value="ECO:0007669"/>
    <property type="project" value="UniProtKB-KW"/>
</dbReference>
<dbReference type="InterPro" id="IPR036366">
    <property type="entry name" value="PGBDSf"/>
</dbReference>
<dbReference type="EMBL" id="JAAKZW010000342">
    <property type="protein sequence ID" value="NGO81519.1"/>
    <property type="molecule type" value="Genomic_DNA"/>
</dbReference>
<evidence type="ECO:0000313" key="4">
    <source>
        <dbReference type="EMBL" id="NGO81519.1"/>
    </source>
</evidence>
<feature type="transmembrane region" description="Helical" evidence="2">
    <location>
        <begin position="6"/>
        <end position="26"/>
    </location>
</feature>
<feature type="compositionally biased region" description="Low complexity" evidence="1">
    <location>
        <begin position="105"/>
        <end position="115"/>
    </location>
</feature>
<reference evidence="4 5" key="1">
    <citation type="submission" date="2020-02" db="EMBL/GenBank/DDBJ databases">
        <title>Whole-genome analyses of novel actinobacteria.</title>
        <authorList>
            <person name="Sahin N."/>
            <person name="Tokatli A."/>
        </authorList>
    </citation>
    <scope>NUCLEOTIDE SEQUENCE [LARGE SCALE GENOMIC DNA]</scope>
    <source>
        <strain evidence="4 5">YC504</strain>
    </source>
</reference>
<evidence type="ECO:0000256" key="2">
    <source>
        <dbReference type="SAM" id="Phobius"/>
    </source>
</evidence>
<feature type="compositionally biased region" description="Basic and acidic residues" evidence="1">
    <location>
        <begin position="74"/>
        <end position="84"/>
    </location>
</feature>
<keyword evidence="2" id="KW-1133">Transmembrane helix</keyword>
<keyword evidence="4" id="KW-0418">Kinase</keyword>
<comment type="caution">
    <text evidence="4">The sequence shown here is derived from an EMBL/GenBank/DDBJ whole genome shotgun (WGS) entry which is preliminary data.</text>
</comment>
<protein>
    <submittedName>
        <fullName evidence="4">Serine/threonine protein kinase</fullName>
    </submittedName>
</protein>
<dbReference type="Pfam" id="PF01471">
    <property type="entry name" value="PG_binding_1"/>
    <property type="match status" value="1"/>
</dbReference>
<organism evidence="4 5">
    <name type="scientific">Streptomyces mesophilus</name>
    <dbReference type="NCBI Taxonomy" id="1775132"/>
    <lineage>
        <taxon>Bacteria</taxon>
        <taxon>Bacillati</taxon>
        <taxon>Actinomycetota</taxon>
        <taxon>Actinomycetes</taxon>
        <taxon>Kitasatosporales</taxon>
        <taxon>Streptomycetaceae</taxon>
        <taxon>Streptomyces</taxon>
    </lineage>
</organism>
<evidence type="ECO:0000256" key="1">
    <source>
        <dbReference type="SAM" id="MobiDB-lite"/>
    </source>
</evidence>
<sequence length="227" mass="22429">RAKKAYVAVAMALTVAAVAVGAFLLTRPDATGDTAKPAAPTSGPHGSAGPGEAGENPTAPAPDKSQKATASPGGKDKDGAKDTTDGADTTSGSAGTGGDQDTEPTAGETAEAGTSGASGAGTSTGGGVTDPDPAPTRTTAAPAKPPWITDCTYYSGTTETIYGHKGTRVVQVQCMLTKRGYSVGAGGVDGEFGPDTRTAVKRFQTAKGLDADGRVGPNTWAALRSWT</sequence>
<evidence type="ECO:0000313" key="5">
    <source>
        <dbReference type="Proteomes" id="UP000481109"/>
    </source>
</evidence>
<evidence type="ECO:0000259" key="3">
    <source>
        <dbReference type="Pfam" id="PF01471"/>
    </source>
</evidence>
<dbReference type="Gene3D" id="1.10.101.10">
    <property type="entry name" value="PGBD-like superfamily/PGBD"/>
    <property type="match status" value="1"/>
</dbReference>
<keyword evidence="4" id="KW-0808">Transferase</keyword>
<feature type="domain" description="Peptidoglycan binding-like" evidence="3">
    <location>
        <begin position="166"/>
        <end position="223"/>
    </location>
</feature>
<feature type="non-terminal residue" evidence="4">
    <location>
        <position position="1"/>
    </location>
</feature>
<dbReference type="InterPro" id="IPR036365">
    <property type="entry name" value="PGBD-like_sf"/>
</dbReference>
<gene>
    <name evidence="4" type="ORF">G6045_38555</name>
</gene>
<accession>A0A6G4XV82</accession>
<dbReference type="Proteomes" id="UP000481109">
    <property type="component" value="Unassembled WGS sequence"/>
</dbReference>
<proteinExistence type="predicted"/>
<keyword evidence="2" id="KW-0472">Membrane</keyword>
<feature type="compositionally biased region" description="Gly residues" evidence="1">
    <location>
        <begin position="116"/>
        <end position="128"/>
    </location>
</feature>
<dbReference type="SUPFAM" id="SSF47090">
    <property type="entry name" value="PGBD-like"/>
    <property type="match status" value="1"/>
</dbReference>
<keyword evidence="2" id="KW-0812">Transmembrane</keyword>
<dbReference type="AlphaFoldDB" id="A0A6G4XV82"/>
<feature type="compositionally biased region" description="Low complexity" evidence="1">
    <location>
        <begin position="129"/>
        <end position="142"/>
    </location>
</feature>
<keyword evidence="4" id="KW-0723">Serine/threonine-protein kinase</keyword>
<dbReference type="InterPro" id="IPR002477">
    <property type="entry name" value="Peptidoglycan-bd-like"/>
</dbReference>
<dbReference type="RefSeq" id="WP_206344746.1">
    <property type="nucleotide sequence ID" value="NZ_JAAKZW010000342.1"/>
</dbReference>